<reference evidence="3 4" key="1">
    <citation type="journal article" date="2018" name="Cell">
        <title>The Chara Genome: Secondary Complexity and Implications for Plant Terrestrialization.</title>
        <authorList>
            <person name="Nishiyama T."/>
            <person name="Sakayama H."/>
            <person name="Vries J.D."/>
            <person name="Buschmann H."/>
            <person name="Saint-Marcoux D."/>
            <person name="Ullrich K.K."/>
            <person name="Haas F.B."/>
            <person name="Vanderstraeten L."/>
            <person name="Becker D."/>
            <person name="Lang D."/>
            <person name="Vosolsobe S."/>
            <person name="Rombauts S."/>
            <person name="Wilhelmsson P.K.I."/>
            <person name="Janitza P."/>
            <person name="Kern R."/>
            <person name="Heyl A."/>
            <person name="Rumpler F."/>
            <person name="Villalobos L.I.A.C."/>
            <person name="Clay J.M."/>
            <person name="Skokan R."/>
            <person name="Toyoda A."/>
            <person name="Suzuki Y."/>
            <person name="Kagoshima H."/>
            <person name="Schijlen E."/>
            <person name="Tajeshwar N."/>
            <person name="Catarino B."/>
            <person name="Hetherington A.J."/>
            <person name="Saltykova A."/>
            <person name="Bonnot C."/>
            <person name="Breuninger H."/>
            <person name="Symeonidi A."/>
            <person name="Radhakrishnan G.V."/>
            <person name="Van Nieuwerburgh F."/>
            <person name="Deforce D."/>
            <person name="Chang C."/>
            <person name="Karol K.G."/>
            <person name="Hedrich R."/>
            <person name="Ulvskov P."/>
            <person name="Glockner G."/>
            <person name="Delwiche C.F."/>
            <person name="Petrasek J."/>
            <person name="Van de Peer Y."/>
            <person name="Friml J."/>
            <person name="Beilby M."/>
            <person name="Dolan L."/>
            <person name="Kohara Y."/>
            <person name="Sugano S."/>
            <person name="Fujiyama A."/>
            <person name="Delaux P.-M."/>
            <person name="Quint M."/>
            <person name="TheiBen G."/>
            <person name="Hagemann M."/>
            <person name="Harholt J."/>
            <person name="Dunand C."/>
            <person name="Zachgo S."/>
            <person name="Langdale J."/>
            <person name="Maumus F."/>
            <person name="Straeten D.V.D."/>
            <person name="Gould S.B."/>
            <person name="Rensing S.A."/>
        </authorList>
    </citation>
    <scope>NUCLEOTIDE SEQUENCE [LARGE SCALE GENOMIC DNA]</scope>
    <source>
        <strain evidence="3 4">S276</strain>
    </source>
</reference>
<feature type="region of interest" description="Disordered" evidence="1">
    <location>
        <begin position="1"/>
        <end position="25"/>
    </location>
</feature>
<dbReference type="InterPro" id="IPR008528">
    <property type="entry name" value="unc-13_homologue"/>
</dbReference>
<feature type="region of interest" description="Disordered" evidence="1">
    <location>
        <begin position="106"/>
        <end position="125"/>
    </location>
</feature>
<evidence type="ECO:0000259" key="2">
    <source>
        <dbReference type="PROSITE" id="PS51259"/>
    </source>
</evidence>
<dbReference type="Proteomes" id="UP000265515">
    <property type="component" value="Unassembled WGS sequence"/>
</dbReference>
<dbReference type="OrthoDB" id="2015333at2759"/>
<name>A0A388KJD5_CHABU</name>
<dbReference type="PANTHER" id="PTHR31280">
    <property type="entry name" value="PROTEIN UNC-13 HOMOLOG"/>
    <property type="match status" value="1"/>
</dbReference>
<dbReference type="InterPro" id="IPR057984">
    <property type="entry name" value="PATROL1_C"/>
</dbReference>
<evidence type="ECO:0000313" key="4">
    <source>
        <dbReference type="Proteomes" id="UP000265515"/>
    </source>
</evidence>
<evidence type="ECO:0000313" key="3">
    <source>
        <dbReference type="EMBL" id="GBG70083.1"/>
    </source>
</evidence>
<proteinExistence type="predicted"/>
<gene>
    <name evidence="3" type="ORF">CBR_g5715</name>
</gene>
<organism evidence="3 4">
    <name type="scientific">Chara braunii</name>
    <name type="common">Braun's stonewort</name>
    <dbReference type="NCBI Taxonomy" id="69332"/>
    <lineage>
        <taxon>Eukaryota</taxon>
        <taxon>Viridiplantae</taxon>
        <taxon>Streptophyta</taxon>
        <taxon>Charophyceae</taxon>
        <taxon>Charales</taxon>
        <taxon>Characeae</taxon>
        <taxon>Chara</taxon>
    </lineage>
</organism>
<dbReference type="Gramene" id="GBG70083">
    <property type="protein sequence ID" value="GBG70083"/>
    <property type="gene ID" value="CBR_g5715"/>
</dbReference>
<dbReference type="OMA" id="LLYYHEC"/>
<dbReference type="EMBL" id="BFEA01000125">
    <property type="protein sequence ID" value="GBG70083.1"/>
    <property type="molecule type" value="Genomic_DNA"/>
</dbReference>
<dbReference type="STRING" id="69332.A0A388KJD5"/>
<comment type="caution">
    <text evidence="3">The sequence shown here is derived from an EMBL/GenBank/DDBJ whole genome shotgun (WGS) entry which is preliminary data.</text>
</comment>
<accession>A0A388KJD5</accession>
<dbReference type="AlphaFoldDB" id="A0A388KJD5"/>
<dbReference type="InterPro" id="IPR014772">
    <property type="entry name" value="Munc13_dom-2"/>
</dbReference>
<dbReference type="Pfam" id="PF25761">
    <property type="entry name" value="TPR_PATROL1"/>
    <property type="match status" value="2"/>
</dbReference>
<keyword evidence="4" id="KW-1185">Reference proteome</keyword>
<dbReference type="PROSITE" id="PS51259">
    <property type="entry name" value="MHD2"/>
    <property type="match status" value="1"/>
</dbReference>
<evidence type="ECO:0000256" key="1">
    <source>
        <dbReference type="SAM" id="MobiDB-lite"/>
    </source>
</evidence>
<dbReference type="PANTHER" id="PTHR31280:SF4">
    <property type="entry name" value="ELONGATION FACTOR TS (DUF810)"/>
    <property type="match status" value="1"/>
</dbReference>
<protein>
    <recommendedName>
        <fullName evidence="2">MHD2 domain-containing protein</fullName>
    </recommendedName>
</protein>
<sequence>MAGRNGGPKVDMVGSRGSSIASDVVGKDDLAPPWPALASELTEDDLRMVAYEILLVTGGGCSGGGSCVAVPTSAAPDGAAKAKKKTSMSAANSKIRKVFGLKKKTKAKSTDVSTTGNGGARESRGGVEAARPAIFDVLKRQVEISDAMDSCLRKVLGRISRNQAERSQDGVIIPLELVLSVSPSDFSSGREYVRFMRRQLLLLQEGMLNSPAVPGSEDALSLGLRKSLAEISEELDEHGVVERESESMENLRSTVLAKSQRLGPDDNNEDVCHWADGYPLNMCIYEAMLKLVFDSLEESVLVSEAEEILDVLRTAWGLLGLSAVVHAAAFVWVLVRQFVATGGQETDLLVSAIEQLKALASDAKESTEVGMKAWALKGDAKRVRELLGGVEAWAGRQLVDYRGLFREGGGEMMAVLKVALLSDEVLQNEDIRGDTQDSDGAATGLEARQAHISRKVEGYIRMSLRSAFKRVLEEESRQQNAGKGAVLANLAKGVQKVLREEVESYSSTFVASHPNPAGVAAVTLHSCFRLEIKQYMTHVTALNSEVVQLLREANALEKTVVKTVVGEAAKSADGGKGLIREIVPYDTDKVAVGLVTKWVASQVHRLDEWARRTLQMEILYTGKLKSRDRPLGSASATAKGRMDALLPAAPPLTRYKKDVFEKKGIKPSVLGLGPMLGMSEGDVNATSMRRRVSESLAQQLSSLTLATMCVRINTLDYLLNELNTIEKSIISGWRKHLMEISDDGEHGQHEGETPNELRDMFISSRQALRKAIQALCDFSACKIVFIDLREIFIEGLYEGGVDGGKGMALLSDELNVQLGTMVPLIGSEDIKNQAVLSLLKAAMDGFLLVILAGGPARAFKREDARVLEDDFERLKELFIADGEGLPRMEVERTGMGVSQILRLFDMDAPELIKLVDAGDGAGSMDAPSFRTSTSSILASPKSTLFGFRRPKTLSTGDARFTTSPVRGPAERKEKLAGHFLPWLTITNPSDSGLALRVLCYRADRNASKYLKKKFHLPRTMKQSSQTAEG</sequence>
<feature type="domain" description="MHD2" evidence="2">
    <location>
        <begin position="805"/>
        <end position="915"/>
    </location>
</feature>